<protein>
    <submittedName>
        <fullName evidence="1">TetR/AcrR family transcriptional regulator</fullName>
    </submittedName>
</protein>
<evidence type="ECO:0000313" key="1">
    <source>
        <dbReference type="EMBL" id="MFD2068595.1"/>
    </source>
</evidence>
<organism evidence="1 2">
    <name type="scientific">Pontibacter silvestris</name>
    <dbReference type="NCBI Taxonomy" id="2305183"/>
    <lineage>
        <taxon>Bacteria</taxon>
        <taxon>Pseudomonadati</taxon>
        <taxon>Bacteroidota</taxon>
        <taxon>Cytophagia</taxon>
        <taxon>Cytophagales</taxon>
        <taxon>Hymenobacteraceae</taxon>
        <taxon>Pontibacter</taxon>
    </lineage>
</organism>
<keyword evidence="2" id="KW-1185">Reference proteome</keyword>
<dbReference type="Gene3D" id="1.10.357.10">
    <property type="entry name" value="Tetracycline Repressor, domain 2"/>
    <property type="match status" value="1"/>
</dbReference>
<accession>A0ABW4X3M1</accession>
<dbReference type="Proteomes" id="UP001597369">
    <property type="component" value="Unassembled WGS sequence"/>
</dbReference>
<dbReference type="EMBL" id="JBHUHV010000054">
    <property type="protein sequence ID" value="MFD2068595.1"/>
    <property type="molecule type" value="Genomic_DNA"/>
</dbReference>
<proteinExistence type="predicted"/>
<dbReference type="RefSeq" id="WP_229958906.1">
    <property type="nucleotide sequence ID" value="NZ_JAJJWI010000004.1"/>
</dbReference>
<dbReference type="InterPro" id="IPR036271">
    <property type="entry name" value="Tet_transcr_reg_TetR-rel_C_sf"/>
</dbReference>
<evidence type="ECO:0000313" key="2">
    <source>
        <dbReference type="Proteomes" id="UP001597369"/>
    </source>
</evidence>
<dbReference type="SUPFAM" id="SSF48498">
    <property type="entry name" value="Tetracyclin repressor-like, C-terminal domain"/>
    <property type="match status" value="1"/>
</dbReference>
<comment type="caution">
    <text evidence="1">The sequence shown here is derived from an EMBL/GenBank/DDBJ whole genome shotgun (WGS) entry which is preliminary data.</text>
</comment>
<reference evidence="2" key="1">
    <citation type="journal article" date="2019" name="Int. J. Syst. Evol. Microbiol.">
        <title>The Global Catalogue of Microorganisms (GCM) 10K type strain sequencing project: providing services to taxonomists for standard genome sequencing and annotation.</title>
        <authorList>
            <consortium name="The Broad Institute Genomics Platform"/>
            <consortium name="The Broad Institute Genome Sequencing Center for Infectious Disease"/>
            <person name="Wu L."/>
            <person name="Ma J."/>
        </authorList>
    </citation>
    <scope>NUCLEOTIDE SEQUENCE [LARGE SCALE GENOMIC DNA]</scope>
    <source>
        <strain evidence="2">JCM 16545</strain>
    </source>
</reference>
<sequence length="203" mass="23974">MTFQDTVLGEVLQIFKREGIEANSEKELVRKLQISPSTYREMFSDKTDLVKKVLLYDLEEQKREHAELLATAQNPVEEIMLLLKDGLETLKNINPLFYVDMQRHYPEVWQIASEHFSTYSYHELSNVINRGIIQNFFRKDVNLQLVTKIILEQLFILLNPKVFSPERYNIGEVFRSMFLYYLRGICTERGGKLAEDFFSKHNL</sequence>
<gene>
    <name evidence="1" type="ORF">ACFSKU_17025</name>
</gene>
<dbReference type="InterPro" id="IPR009057">
    <property type="entry name" value="Homeodomain-like_sf"/>
</dbReference>
<name>A0ABW4X3M1_9BACT</name>
<dbReference type="SUPFAM" id="SSF46689">
    <property type="entry name" value="Homeodomain-like"/>
    <property type="match status" value="1"/>
</dbReference>